<proteinExistence type="evidence at transcript level"/>
<dbReference type="PANTHER" id="PTHR11257">
    <property type="entry name" value="CHEMOSENSORY PROTEIN-RELATED"/>
    <property type="match status" value="1"/>
</dbReference>
<reference evidence="2" key="1">
    <citation type="journal article" date="2015" name="Comp. Biochem. Physiol. Part D Genomics Proteomics">
        <title>Analysis of antennal transcriptome and odorant binding protein expression profiles of the recently identified parasitoid wasp, Sclerodermus sp.</title>
        <authorList>
            <person name="Zhou C.X."/>
            <person name="Min S.F."/>
            <person name="Yan-Long T."/>
            <person name="Wang M.Q."/>
        </authorList>
    </citation>
    <scope>NUCLEOTIDE SEQUENCE</scope>
</reference>
<name>A0A0N9JZ70_9HYME</name>
<dbReference type="SUPFAM" id="SSF100910">
    <property type="entry name" value="Chemosensory protein Csp2"/>
    <property type="match status" value="1"/>
</dbReference>
<organism evidence="2">
    <name type="scientific">Sclerodermus sp. MQW-2015</name>
    <dbReference type="NCBI Taxonomy" id="1729718"/>
    <lineage>
        <taxon>Eukaryota</taxon>
        <taxon>Metazoa</taxon>
        <taxon>Ecdysozoa</taxon>
        <taxon>Arthropoda</taxon>
        <taxon>Hexapoda</taxon>
        <taxon>Insecta</taxon>
        <taxon>Pterygota</taxon>
        <taxon>Neoptera</taxon>
        <taxon>Endopterygota</taxon>
        <taxon>Hymenoptera</taxon>
        <taxon>Apocrita</taxon>
        <taxon>Aculeata</taxon>
        <taxon>Chrysidoidea</taxon>
        <taxon>Bethylidae</taxon>
        <taxon>Scleroderminae</taxon>
        <taxon>Sclerodermus</taxon>
    </lineage>
</organism>
<dbReference type="EMBL" id="KP963712">
    <property type="protein sequence ID" value="ALG36160.1"/>
    <property type="molecule type" value="mRNA"/>
</dbReference>
<gene>
    <name evidence="2" type="primary">csp7</name>
</gene>
<dbReference type="AlphaFoldDB" id="A0A0N9JZ70"/>
<dbReference type="Pfam" id="PF03392">
    <property type="entry name" value="OS-D"/>
    <property type="match status" value="1"/>
</dbReference>
<reference evidence="2" key="2">
    <citation type="submission" date="2015-03" db="EMBL/GenBank/DDBJ databases">
        <authorList>
            <person name="Murphy D."/>
        </authorList>
    </citation>
    <scope>NUCLEOTIDE SEQUENCE</scope>
</reference>
<feature type="chain" id="PRO_5006036477" evidence="1">
    <location>
        <begin position="17"/>
        <end position="129"/>
    </location>
</feature>
<sequence>MKSIIVIFTVFAIVFAQESTPEYYTGKWNDLNTHDIVDNARLFKKYKQCIMAETNTGCPQEVIELKKVLPEALETVCAKCSPVQVEKIRDTLKYVCEKRKTDFDDILKHIDPEGTHRPKFEEKFGNLGC</sequence>
<feature type="signal peptide" evidence="1">
    <location>
        <begin position="1"/>
        <end position="16"/>
    </location>
</feature>
<dbReference type="InterPro" id="IPR036682">
    <property type="entry name" value="OS_D_A10/PebIII_sf"/>
</dbReference>
<keyword evidence="1" id="KW-0732">Signal</keyword>
<protein>
    <submittedName>
        <fullName evidence="2">Chemosensory protein 7</fullName>
    </submittedName>
</protein>
<evidence type="ECO:0000313" key="2">
    <source>
        <dbReference type="EMBL" id="ALG36160.1"/>
    </source>
</evidence>
<dbReference type="Gene3D" id="1.10.2080.10">
    <property type="entry name" value="Insect odorant-binding protein A10/Ejaculatory bulb-specific protein 3"/>
    <property type="match status" value="1"/>
</dbReference>
<dbReference type="PANTHER" id="PTHR11257:SF13">
    <property type="entry name" value="GEO07322P1"/>
    <property type="match status" value="1"/>
</dbReference>
<dbReference type="InterPro" id="IPR005055">
    <property type="entry name" value="A10/PebIII"/>
</dbReference>
<accession>A0A0N9JZ70</accession>
<evidence type="ECO:0000256" key="1">
    <source>
        <dbReference type="SAM" id="SignalP"/>
    </source>
</evidence>